<keyword evidence="3" id="KW-1185">Reference proteome</keyword>
<proteinExistence type="predicted"/>
<dbReference type="Proteomes" id="UP001190700">
    <property type="component" value="Unassembled WGS sequence"/>
</dbReference>
<name>A0AAE0CFG5_9CHLO</name>
<sequence length="82" mass="9119">MAMMEQIAGSLADARLNDDAGRVICNIGADGDDARFPIFTHPLYAFVNTRSCADHPLWTPYTEVFEAIACDEDDRELSRVLL</sequence>
<organism evidence="1 3">
    <name type="scientific">Cymbomonas tetramitiformis</name>
    <dbReference type="NCBI Taxonomy" id="36881"/>
    <lineage>
        <taxon>Eukaryota</taxon>
        <taxon>Viridiplantae</taxon>
        <taxon>Chlorophyta</taxon>
        <taxon>Pyramimonadophyceae</taxon>
        <taxon>Pyramimonadales</taxon>
        <taxon>Pyramimonadaceae</taxon>
        <taxon>Cymbomonas</taxon>
    </lineage>
</organism>
<evidence type="ECO:0000313" key="1">
    <source>
        <dbReference type="EMBL" id="KAK3253413.1"/>
    </source>
</evidence>
<comment type="caution">
    <text evidence="1">The sequence shown here is derived from an EMBL/GenBank/DDBJ whole genome shotgun (WGS) entry which is preliminary data.</text>
</comment>
<evidence type="ECO:0000313" key="3">
    <source>
        <dbReference type="Proteomes" id="UP001190700"/>
    </source>
</evidence>
<dbReference type="EMBL" id="LGRX02003282">
    <property type="protein sequence ID" value="KAK3282492.1"/>
    <property type="molecule type" value="Genomic_DNA"/>
</dbReference>
<evidence type="ECO:0000313" key="2">
    <source>
        <dbReference type="EMBL" id="KAK3282492.1"/>
    </source>
</evidence>
<gene>
    <name evidence="1" type="ORF">CYMTET_37412</name>
    <name evidence="2" type="ORF">CYMTET_9767</name>
</gene>
<reference evidence="1" key="2">
    <citation type="submission" date="2023-06" db="EMBL/GenBank/DDBJ databases">
        <title>Long-read-based genome assembly of the green algal bacterivore Cymbomonas tetramitiformis.</title>
        <authorList>
            <person name="Gyaltshen Y."/>
            <person name="Rozenberg A."/>
            <person name="Paasch A."/>
            <person name="Burns J.A."/>
            <person name="Warring S."/>
            <person name="Larson R."/>
            <person name="Maurer-Alcala X."/>
            <person name="Dacks J."/>
            <person name="Kim E."/>
        </authorList>
    </citation>
    <scope>NUCLEOTIDE SEQUENCE</scope>
    <source>
        <strain evidence="1">PLY_AMNH</strain>
    </source>
</reference>
<reference evidence="1 3" key="1">
    <citation type="journal article" date="2015" name="Genome Biol. Evol.">
        <title>Comparative Genomics of a Bacterivorous Green Alga Reveals Evolutionary Causalities and Consequences of Phago-Mixotrophic Mode of Nutrition.</title>
        <authorList>
            <person name="Burns J.A."/>
            <person name="Paasch A."/>
            <person name="Narechania A."/>
            <person name="Kim E."/>
        </authorList>
    </citation>
    <scope>NUCLEOTIDE SEQUENCE [LARGE SCALE GENOMIC DNA]</scope>
    <source>
        <strain evidence="1">PLY_AMNH</strain>
    </source>
</reference>
<accession>A0AAE0CFG5</accession>
<dbReference type="EMBL" id="LGRX02024847">
    <property type="protein sequence ID" value="KAK3253413.1"/>
    <property type="molecule type" value="Genomic_DNA"/>
</dbReference>
<dbReference type="AlphaFoldDB" id="A0AAE0CFG5"/>
<protein>
    <submittedName>
        <fullName evidence="1">Uncharacterized protein</fullName>
    </submittedName>
</protein>